<evidence type="ECO:0000313" key="3">
    <source>
        <dbReference type="Proteomes" id="UP000478052"/>
    </source>
</evidence>
<dbReference type="Proteomes" id="UP000478052">
    <property type="component" value="Unassembled WGS sequence"/>
</dbReference>
<dbReference type="AlphaFoldDB" id="A0A6G0W474"/>
<dbReference type="PANTHER" id="PTHR33053">
    <property type="entry name" value="PROTEIN, PUTATIVE-RELATED"/>
    <property type="match status" value="1"/>
</dbReference>
<protein>
    <recommendedName>
        <fullName evidence="4">DUF4806 domain-containing protein</fullName>
    </recommendedName>
</protein>
<dbReference type="EMBL" id="VUJU01009298">
    <property type="protein sequence ID" value="KAF0721106.1"/>
    <property type="molecule type" value="Genomic_DNA"/>
</dbReference>
<sequence>MSAYYRLKKYRQKPSVEIDEVQVLTSRHHVPTFEENQLDNSKLPIDETLSIHSLCPSQPTDTRNHDNDIILDPSEYIDTPQDLSSRESTVSSPSSHDASHIYQDNYAYNITAPVLTLRDKLRNFVVRFRSNMTIEIIENLLHILRSEDRFDLPKSAVGLLQTKSNENITIMKSSKNTDGFYVYFGIEEGLKFILTDEYTENKIRILFNIDGLPLYNSSTQQFWPILGLILHHEYESKPFIVAVYSGDSKPQDGNILLEDFVREAVSLIQNGLKIGHRTFEIDIVGFSCDTPARSFIKKCKGHGGFYACERCETRGMTINKKRVYPTINSKLRTKKSFIRQSQPEHHLDGKTLLIDIPNFDPVKSIFLDSMHLLYLGVMKWILQKLVGNKMRVNRKCKLSRFQLQQFDASLKMLTKHVPKEFQRKKLDLDTINHWKATQFRFFLNYCGALVLRTILPKKMYRHFLLLVVACRILNNPELCVKYVSYARGLLKKFVELLPSFYGPDSQIMNNHNLIHLADDVEHEKIALSEISAFPFENFLGKIKRMIRGRSNPVSQLVRRVSEQKACPEIIKKNALYKKKLLIVNPVITCKTKVDIKSIILHGFELTTSSPNNIVKLNSGDVFSIVRIKKKRHNIFFHGFIFESITNAFKYPCNSTNIGIMKLGRLSKRKKVISIDDVLKKCVFFDDGDECYATNTTHVVIKFNRKLYGKDCIDLIPISWTLINNGLLQCKYPDKNEYSKIDMWSKTSSDCKDFWKSFGISVVSEAQSYEQGVRQMNRAFSSTVVLSSTVEDINSSENECQPQHLSGDELKRHFRDIPHFNKSQSTSSLSDSSSKSNDWERLVKNSSKKKRVRSRDEPVQFSRDQKYCPLCGRSDNVVQVTKYDLESMKRSIEYRIREESRITRSLFAVKNSATEIESIMKLDKIIDLPKVTLENFQDFDKALETDIELVKQLKCFMVLNIKGTLKISENLMAVIPRIISKDVQLLYTAFGRETNGKKKLNFSSTNTYKYLLEVLTTKYPEIKIKEFASILSRWFSGAKDREGGKKIRLALK</sequence>
<reference evidence="2 3" key="1">
    <citation type="submission" date="2019-08" db="EMBL/GenBank/DDBJ databases">
        <title>Whole genome of Aphis craccivora.</title>
        <authorList>
            <person name="Voronova N.V."/>
            <person name="Shulinski R.S."/>
            <person name="Bandarenka Y.V."/>
            <person name="Zhorov D.G."/>
            <person name="Warner D."/>
        </authorList>
    </citation>
    <scope>NUCLEOTIDE SEQUENCE [LARGE SCALE GENOMIC DNA]</scope>
    <source>
        <strain evidence="2">180601</strain>
        <tissue evidence="2">Whole Body</tissue>
    </source>
</reference>
<accession>A0A6G0W474</accession>
<evidence type="ECO:0000256" key="1">
    <source>
        <dbReference type="SAM" id="MobiDB-lite"/>
    </source>
</evidence>
<dbReference type="PANTHER" id="PTHR33053:SF24">
    <property type="entry name" value="TRANSPOSASE DOMAIN-CONTAINING PROTEIN"/>
    <property type="match status" value="1"/>
</dbReference>
<feature type="non-terminal residue" evidence="2">
    <location>
        <position position="1051"/>
    </location>
</feature>
<feature type="region of interest" description="Disordered" evidence="1">
    <location>
        <begin position="76"/>
        <end position="97"/>
    </location>
</feature>
<feature type="region of interest" description="Disordered" evidence="1">
    <location>
        <begin position="819"/>
        <end position="857"/>
    </location>
</feature>
<gene>
    <name evidence="2" type="ORF">FWK35_00031510</name>
</gene>
<feature type="compositionally biased region" description="Low complexity" evidence="1">
    <location>
        <begin position="822"/>
        <end position="835"/>
    </location>
</feature>
<keyword evidence="3" id="KW-1185">Reference proteome</keyword>
<evidence type="ECO:0000313" key="2">
    <source>
        <dbReference type="EMBL" id="KAF0721106.1"/>
    </source>
</evidence>
<organism evidence="2 3">
    <name type="scientific">Aphis craccivora</name>
    <name type="common">Cowpea aphid</name>
    <dbReference type="NCBI Taxonomy" id="307492"/>
    <lineage>
        <taxon>Eukaryota</taxon>
        <taxon>Metazoa</taxon>
        <taxon>Ecdysozoa</taxon>
        <taxon>Arthropoda</taxon>
        <taxon>Hexapoda</taxon>
        <taxon>Insecta</taxon>
        <taxon>Pterygota</taxon>
        <taxon>Neoptera</taxon>
        <taxon>Paraneoptera</taxon>
        <taxon>Hemiptera</taxon>
        <taxon>Sternorrhyncha</taxon>
        <taxon>Aphidomorpha</taxon>
        <taxon>Aphidoidea</taxon>
        <taxon>Aphididae</taxon>
        <taxon>Aphidini</taxon>
        <taxon>Aphis</taxon>
        <taxon>Aphis</taxon>
    </lineage>
</organism>
<feature type="compositionally biased region" description="Low complexity" evidence="1">
    <location>
        <begin position="86"/>
        <end position="95"/>
    </location>
</feature>
<evidence type="ECO:0008006" key="4">
    <source>
        <dbReference type="Google" id="ProtNLM"/>
    </source>
</evidence>
<comment type="caution">
    <text evidence="2">The sequence shown here is derived from an EMBL/GenBank/DDBJ whole genome shotgun (WGS) entry which is preliminary data.</text>
</comment>
<proteinExistence type="predicted"/>
<dbReference type="OrthoDB" id="7685730at2759"/>
<name>A0A6G0W474_APHCR</name>